<dbReference type="InterPro" id="IPR050639">
    <property type="entry name" value="SSR_resolvase"/>
</dbReference>
<evidence type="ECO:0000256" key="5">
    <source>
        <dbReference type="PIRSR" id="PIRSR606118-50"/>
    </source>
</evidence>
<dbReference type="Proteomes" id="UP000622610">
    <property type="component" value="Unassembled WGS sequence"/>
</dbReference>
<dbReference type="GO" id="GO:0000150">
    <property type="term" value="F:DNA strand exchange activity"/>
    <property type="evidence" value="ECO:0007669"/>
    <property type="project" value="InterPro"/>
</dbReference>
<evidence type="ECO:0000259" key="7">
    <source>
        <dbReference type="PROSITE" id="PS51736"/>
    </source>
</evidence>
<dbReference type="SMART" id="SM00857">
    <property type="entry name" value="Resolvase"/>
    <property type="match status" value="1"/>
</dbReference>
<gene>
    <name evidence="8" type="ORF">GCM10011482_16340</name>
</gene>
<reference evidence="8" key="2">
    <citation type="submission" date="2020-09" db="EMBL/GenBank/DDBJ databases">
        <authorList>
            <person name="Sun Q."/>
            <person name="Sedlacek I."/>
        </authorList>
    </citation>
    <scope>NUCLEOTIDE SEQUENCE</scope>
    <source>
        <strain evidence="8">CCM 8433</strain>
    </source>
</reference>
<dbReference type="Pfam" id="PF00239">
    <property type="entry name" value="Resolvase"/>
    <property type="match status" value="1"/>
</dbReference>
<dbReference type="CDD" id="cd03768">
    <property type="entry name" value="SR_ResInv"/>
    <property type="match status" value="1"/>
</dbReference>
<evidence type="ECO:0000313" key="8">
    <source>
        <dbReference type="EMBL" id="GGI65980.1"/>
    </source>
</evidence>
<dbReference type="Gene3D" id="3.40.50.1390">
    <property type="entry name" value="Resolvase, N-terminal catalytic domain"/>
    <property type="match status" value="1"/>
</dbReference>
<dbReference type="InterPro" id="IPR036162">
    <property type="entry name" value="Resolvase-like_N_sf"/>
</dbReference>
<comment type="caution">
    <text evidence="8">The sequence shown here is derived from an EMBL/GenBank/DDBJ whole genome shotgun (WGS) entry which is preliminary data.</text>
</comment>
<dbReference type="GO" id="GO:0003677">
    <property type="term" value="F:DNA binding"/>
    <property type="evidence" value="ECO:0007669"/>
    <property type="project" value="UniProtKB-KW"/>
</dbReference>
<feature type="domain" description="Resolvase/invertase-type recombinase catalytic" evidence="7">
    <location>
        <begin position="2"/>
        <end position="142"/>
    </location>
</feature>
<dbReference type="RefSeq" id="WP_188367817.1">
    <property type="nucleotide sequence ID" value="NZ_BMDT01000007.1"/>
</dbReference>
<sequence length="207" mass="24272">MTKIGYARVSSREQNLERQFELLERSEVKKIFSDKLSGKDNNRPQLKEMLNYIREDDIIVVSELDRLGRNNKEITSIMNQIQDKGATLEILNLPSLNGIQDDNLRRLLNNLIIELFKYTAENERKQIRERQRQGIELAKEKGKYKGRPFAYSADSADKQKRVTYEKIVEMLGKDVPITQIAKELDVARNTIYRIKENLTNKEKRENV</sequence>
<keyword evidence="4" id="KW-0233">DNA recombination</keyword>
<evidence type="ECO:0000256" key="3">
    <source>
        <dbReference type="ARBA" id="ARBA00023125"/>
    </source>
</evidence>
<keyword evidence="2" id="KW-0229">DNA integration</keyword>
<dbReference type="AlphaFoldDB" id="A0A917JEZ3"/>
<dbReference type="SUPFAM" id="SSF53041">
    <property type="entry name" value="Resolvase-like"/>
    <property type="match status" value="1"/>
</dbReference>
<dbReference type="Pfam" id="PF02796">
    <property type="entry name" value="HTH_7"/>
    <property type="match status" value="1"/>
</dbReference>
<dbReference type="PANTHER" id="PTHR30461:SF26">
    <property type="entry name" value="RESOLVASE HOMOLOG YNEB"/>
    <property type="match status" value="1"/>
</dbReference>
<dbReference type="Gene3D" id="1.10.10.60">
    <property type="entry name" value="Homeodomain-like"/>
    <property type="match status" value="1"/>
</dbReference>
<proteinExistence type="inferred from homology"/>
<evidence type="ECO:0000256" key="1">
    <source>
        <dbReference type="ARBA" id="ARBA00009913"/>
    </source>
</evidence>
<dbReference type="PROSITE" id="PS00397">
    <property type="entry name" value="RECOMBINASES_1"/>
    <property type="match status" value="1"/>
</dbReference>
<dbReference type="InterPro" id="IPR006120">
    <property type="entry name" value="Resolvase_HTH_dom"/>
</dbReference>
<dbReference type="PROSITE" id="PS51736">
    <property type="entry name" value="RECOMBINASES_3"/>
    <property type="match status" value="1"/>
</dbReference>
<evidence type="ECO:0000256" key="2">
    <source>
        <dbReference type="ARBA" id="ARBA00022908"/>
    </source>
</evidence>
<evidence type="ECO:0000313" key="9">
    <source>
        <dbReference type="Proteomes" id="UP000622610"/>
    </source>
</evidence>
<accession>A0A917JEZ3</accession>
<name>A0A917JEZ3_9ENTE</name>
<dbReference type="InterPro" id="IPR006119">
    <property type="entry name" value="Resolv_N"/>
</dbReference>
<feature type="active site" description="O-(5'-phospho-DNA)-serine intermediate" evidence="5 6">
    <location>
        <position position="10"/>
    </location>
</feature>
<organism evidence="8 9">
    <name type="scientific">Enterococcus alcedinis</name>
    <dbReference type="NCBI Taxonomy" id="1274384"/>
    <lineage>
        <taxon>Bacteria</taxon>
        <taxon>Bacillati</taxon>
        <taxon>Bacillota</taxon>
        <taxon>Bacilli</taxon>
        <taxon>Lactobacillales</taxon>
        <taxon>Enterococcaceae</taxon>
        <taxon>Enterococcus</taxon>
    </lineage>
</organism>
<dbReference type="InterPro" id="IPR006118">
    <property type="entry name" value="Recombinase_CS"/>
</dbReference>
<dbReference type="GO" id="GO:0015074">
    <property type="term" value="P:DNA integration"/>
    <property type="evidence" value="ECO:0007669"/>
    <property type="project" value="UniProtKB-KW"/>
</dbReference>
<dbReference type="EMBL" id="BMDT01000007">
    <property type="protein sequence ID" value="GGI65980.1"/>
    <property type="molecule type" value="Genomic_DNA"/>
</dbReference>
<keyword evidence="3" id="KW-0238">DNA-binding</keyword>
<dbReference type="PANTHER" id="PTHR30461">
    <property type="entry name" value="DNA-INVERTASE FROM LAMBDOID PROPHAGE"/>
    <property type="match status" value="1"/>
</dbReference>
<evidence type="ECO:0000256" key="4">
    <source>
        <dbReference type="ARBA" id="ARBA00023172"/>
    </source>
</evidence>
<comment type="similarity">
    <text evidence="1">Belongs to the site-specific recombinase resolvase family.</text>
</comment>
<keyword evidence="9" id="KW-1185">Reference proteome</keyword>
<protein>
    <submittedName>
        <fullName evidence="8">Resolvase</fullName>
    </submittedName>
</protein>
<reference evidence="8" key="1">
    <citation type="journal article" date="2014" name="Int. J. Syst. Evol. Microbiol.">
        <title>Complete genome sequence of Corynebacterium casei LMG S-19264T (=DSM 44701T), isolated from a smear-ripened cheese.</title>
        <authorList>
            <consortium name="US DOE Joint Genome Institute (JGI-PGF)"/>
            <person name="Walter F."/>
            <person name="Albersmeier A."/>
            <person name="Kalinowski J."/>
            <person name="Ruckert C."/>
        </authorList>
    </citation>
    <scope>NUCLEOTIDE SEQUENCE</scope>
    <source>
        <strain evidence="8">CCM 8433</strain>
    </source>
</reference>
<evidence type="ECO:0000256" key="6">
    <source>
        <dbReference type="PROSITE-ProRule" id="PRU10137"/>
    </source>
</evidence>